<sequence length="204" mass="23934">MKYSLEYFSLHYLNMWLRHDRFYHESINNGTRKEKLVSIKKAATYYKVARNLPKEYDEDIGYERYEPIVKILDKAIASDFSGDTVKSISKVQDKISRAYGHRCVLSVTTKLLWLKIRDPIIIYDSQARKALNTEDGDLSGFCEAWRDEYSRHDKTIVSVCGGLHRVAKYSCDQSIATPKYVQEVSAQPWFKERVFDVYLWHKGQ</sequence>
<protein>
    <submittedName>
        <fullName evidence="1">Uncharacterized protein</fullName>
    </submittedName>
</protein>
<proteinExistence type="predicted"/>
<organism evidence="1 2">
    <name type="scientific">Methylovulum psychrotolerans</name>
    <dbReference type="NCBI Taxonomy" id="1704499"/>
    <lineage>
        <taxon>Bacteria</taxon>
        <taxon>Pseudomonadati</taxon>
        <taxon>Pseudomonadota</taxon>
        <taxon>Gammaproteobacteria</taxon>
        <taxon>Methylococcales</taxon>
        <taxon>Methylococcaceae</taxon>
        <taxon>Methylovulum</taxon>
    </lineage>
</organism>
<name>A0A1Z4BZG2_9GAMM</name>
<gene>
    <name evidence="1" type="ORF">CEK71_11535</name>
</gene>
<accession>A0A1Z4BZG2</accession>
<dbReference type="RefSeq" id="WP_088619524.1">
    <property type="nucleotide sequence ID" value="NZ_CP022129.1"/>
</dbReference>
<reference evidence="1 2" key="1">
    <citation type="submission" date="2017-06" db="EMBL/GenBank/DDBJ databases">
        <title>Genome Sequencing of the methanotroph Methylovulum psychrotolerants str. HV10-M2 isolated from a high-altitude environment.</title>
        <authorList>
            <person name="Mateos-Rivera A."/>
        </authorList>
    </citation>
    <scope>NUCLEOTIDE SEQUENCE [LARGE SCALE GENOMIC DNA]</scope>
    <source>
        <strain evidence="1 2">HV10_M2</strain>
    </source>
</reference>
<dbReference type="Proteomes" id="UP000197019">
    <property type="component" value="Chromosome"/>
</dbReference>
<evidence type="ECO:0000313" key="2">
    <source>
        <dbReference type="Proteomes" id="UP000197019"/>
    </source>
</evidence>
<dbReference type="KEGG" id="mpsy:CEK71_11535"/>
<evidence type="ECO:0000313" key="1">
    <source>
        <dbReference type="EMBL" id="ASF46652.1"/>
    </source>
</evidence>
<dbReference type="OrthoDB" id="7041715at2"/>
<dbReference type="AlphaFoldDB" id="A0A1Z4BZG2"/>
<dbReference type="EMBL" id="CP022129">
    <property type="protein sequence ID" value="ASF46652.1"/>
    <property type="molecule type" value="Genomic_DNA"/>
</dbReference>
<keyword evidence="2" id="KW-1185">Reference proteome</keyword>